<accession>A0A0D7B5X2</accession>
<dbReference type="EMBL" id="KN880583">
    <property type="protein sequence ID" value="KIY65610.1"/>
    <property type="molecule type" value="Genomic_DNA"/>
</dbReference>
<reference evidence="2 3" key="1">
    <citation type="journal article" date="2015" name="Fungal Genet. Biol.">
        <title>Evolution of novel wood decay mechanisms in Agaricales revealed by the genome sequences of Fistulina hepatica and Cylindrobasidium torrendii.</title>
        <authorList>
            <person name="Floudas D."/>
            <person name="Held B.W."/>
            <person name="Riley R."/>
            <person name="Nagy L.G."/>
            <person name="Koehler G."/>
            <person name="Ransdell A.S."/>
            <person name="Younus H."/>
            <person name="Chow J."/>
            <person name="Chiniquy J."/>
            <person name="Lipzen A."/>
            <person name="Tritt A."/>
            <person name="Sun H."/>
            <person name="Haridas S."/>
            <person name="LaButti K."/>
            <person name="Ohm R.A."/>
            <person name="Kues U."/>
            <person name="Blanchette R.A."/>
            <person name="Grigoriev I.V."/>
            <person name="Minto R.E."/>
            <person name="Hibbett D.S."/>
        </authorList>
    </citation>
    <scope>NUCLEOTIDE SEQUENCE [LARGE SCALE GENOMIC DNA]</scope>
    <source>
        <strain evidence="2 3">FP15055 ss-10</strain>
    </source>
</reference>
<proteinExistence type="predicted"/>
<evidence type="ECO:0000256" key="1">
    <source>
        <dbReference type="SAM" id="MobiDB-lite"/>
    </source>
</evidence>
<feature type="compositionally biased region" description="Polar residues" evidence="1">
    <location>
        <begin position="1"/>
        <end position="15"/>
    </location>
</feature>
<sequence length="648" mass="69855">METTNSNHYDPQDTQELPFWQEDHISLYEDFKFDFSPSSTAATPSTGTSGPGDLADPARGSTLPNEVFDDAHPYLIYLRSARRPSLSEEISSLKRRAFVDDEDEDTHVSQKRARIHNNEDSDSNTGINFDRFLTPDTPLMSASTSTTPSPTSTAVHSPHATHSHELGAELARASQTSNSIQVLDKSERKKSLSSSVTWSPDTVQHILEVLSSEPGESSLAPSDHAPLPVQADDGLSLDVSIPMPIAQPDLNPPALLPTIPDYNASPGYYGPPGASATTVFDHAPPFAQFDDGLSLDVSVPVPVGQPFLAPPALMPALPSYLGPPGASATTVFDHAPPFAQFNDGLSLDVSIPVPVGQPFLAPHASIPTLPPYLGPPGASTAAVGMMPIFYGYPPILPPPPMPYPGMPFWIPQPPSLMIAPTPQAAIPFTVAPAPVAVVPQAAPVALHPIAPIPATTVQPVHALPTVAAPAAPAAQPEHALWQSLVTTLDTTLWPVDFTLGHPVDNVLAADYLNAFTAASIQNPQQFEWKFQYSGNPNATPPRPSRQVHIKPLFAQNDLHYDGIETLNRPDYRCKMIEKFPYLSIRALEQERFTHVFHAKDVTVSGGEKTWMCPHCGGLPKGQPKKLKEHFEGCDVLKAVEKQVRKANN</sequence>
<feature type="compositionally biased region" description="Low complexity" evidence="1">
    <location>
        <begin position="141"/>
        <end position="154"/>
    </location>
</feature>
<dbReference type="Proteomes" id="UP000054007">
    <property type="component" value="Unassembled WGS sequence"/>
</dbReference>
<gene>
    <name evidence="2" type="ORF">CYLTODRAFT_456137</name>
</gene>
<keyword evidence="3" id="KW-1185">Reference proteome</keyword>
<evidence type="ECO:0000313" key="3">
    <source>
        <dbReference type="Proteomes" id="UP000054007"/>
    </source>
</evidence>
<organism evidence="2 3">
    <name type="scientific">Cylindrobasidium torrendii FP15055 ss-10</name>
    <dbReference type="NCBI Taxonomy" id="1314674"/>
    <lineage>
        <taxon>Eukaryota</taxon>
        <taxon>Fungi</taxon>
        <taxon>Dikarya</taxon>
        <taxon>Basidiomycota</taxon>
        <taxon>Agaricomycotina</taxon>
        <taxon>Agaricomycetes</taxon>
        <taxon>Agaricomycetidae</taxon>
        <taxon>Agaricales</taxon>
        <taxon>Marasmiineae</taxon>
        <taxon>Physalacriaceae</taxon>
        <taxon>Cylindrobasidium</taxon>
    </lineage>
</organism>
<feature type="compositionally biased region" description="Low complexity" evidence="1">
    <location>
        <begin position="38"/>
        <end position="52"/>
    </location>
</feature>
<feature type="region of interest" description="Disordered" evidence="1">
    <location>
        <begin position="38"/>
        <end position="66"/>
    </location>
</feature>
<name>A0A0D7B5X2_9AGAR</name>
<dbReference type="AlphaFoldDB" id="A0A0D7B5X2"/>
<feature type="region of interest" description="Disordered" evidence="1">
    <location>
        <begin position="136"/>
        <end position="196"/>
    </location>
</feature>
<protein>
    <submittedName>
        <fullName evidence="2">Uncharacterized protein</fullName>
    </submittedName>
</protein>
<evidence type="ECO:0000313" key="2">
    <source>
        <dbReference type="EMBL" id="KIY65610.1"/>
    </source>
</evidence>
<feature type="region of interest" description="Disordered" evidence="1">
    <location>
        <begin position="1"/>
        <end position="20"/>
    </location>
</feature>